<sequence>MVERVAGSAEAKLLAAQALNDIKRLVCLKADDDTYIVKPGYRAS</sequence>
<comment type="caution">
    <text evidence="1">The sequence shown here is derived from an EMBL/GenBank/DDBJ whole genome shotgun (WGS) entry which is preliminary data.</text>
</comment>
<name>A0A821M7C0_9BILA</name>
<accession>A0A821M7C0</accession>
<dbReference type="EMBL" id="CAJOBG010116815">
    <property type="protein sequence ID" value="CAF4762473.1"/>
    <property type="molecule type" value="Genomic_DNA"/>
</dbReference>
<dbReference type="Proteomes" id="UP000663866">
    <property type="component" value="Unassembled WGS sequence"/>
</dbReference>
<gene>
    <name evidence="1" type="ORF">OVN521_LOCUS50538</name>
</gene>
<feature type="non-terminal residue" evidence="1">
    <location>
        <position position="1"/>
    </location>
</feature>
<evidence type="ECO:0000313" key="2">
    <source>
        <dbReference type="Proteomes" id="UP000663866"/>
    </source>
</evidence>
<evidence type="ECO:0000313" key="1">
    <source>
        <dbReference type="EMBL" id="CAF4762473.1"/>
    </source>
</evidence>
<proteinExistence type="predicted"/>
<keyword evidence="2" id="KW-1185">Reference proteome</keyword>
<dbReference type="AlphaFoldDB" id="A0A821M7C0"/>
<reference evidence="1" key="1">
    <citation type="submission" date="2021-02" db="EMBL/GenBank/DDBJ databases">
        <authorList>
            <person name="Nowell W R."/>
        </authorList>
    </citation>
    <scope>NUCLEOTIDE SEQUENCE</scope>
</reference>
<organism evidence="1 2">
    <name type="scientific">Rotaria magnacalcarata</name>
    <dbReference type="NCBI Taxonomy" id="392030"/>
    <lineage>
        <taxon>Eukaryota</taxon>
        <taxon>Metazoa</taxon>
        <taxon>Spiralia</taxon>
        <taxon>Gnathifera</taxon>
        <taxon>Rotifera</taxon>
        <taxon>Eurotatoria</taxon>
        <taxon>Bdelloidea</taxon>
        <taxon>Philodinida</taxon>
        <taxon>Philodinidae</taxon>
        <taxon>Rotaria</taxon>
    </lineage>
</organism>
<protein>
    <submittedName>
        <fullName evidence="1">Uncharacterized protein</fullName>
    </submittedName>
</protein>